<dbReference type="InterPro" id="IPR001810">
    <property type="entry name" value="F-box_dom"/>
</dbReference>
<dbReference type="SMART" id="SM00256">
    <property type="entry name" value="FBOX"/>
    <property type="match status" value="1"/>
</dbReference>
<feature type="transmembrane region" description="Helical" evidence="1">
    <location>
        <begin position="20"/>
        <end position="42"/>
    </location>
</feature>
<dbReference type="OrthoDB" id="1882349at2759"/>
<dbReference type="eggNOG" id="ENOG502QRGX">
    <property type="taxonomic scope" value="Eukaryota"/>
</dbReference>
<dbReference type="PANTHER" id="PTHR47712">
    <property type="entry name" value="OS09G0555300 PROTEIN"/>
    <property type="match status" value="1"/>
</dbReference>
<name>R0I2N0_9BRAS</name>
<accession>R0I2N0</accession>
<dbReference type="AlphaFoldDB" id="R0I2N0"/>
<dbReference type="EMBL" id="KB870807">
    <property type="protein sequence ID" value="EOA30593.1"/>
    <property type="molecule type" value="Genomic_DNA"/>
</dbReference>
<dbReference type="InterPro" id="IPR036047">
    <property type="entry name" value="F-box-like_dom_sf"/>
</dbReference>
<keyword evidence="4" id="KW-1185">Reference proteome</keyword>
<dbReference type="Proteomes" id="UP000029121">
    <property type="component" value="Unassembled WGS sequence"/>
</dbReference>
<reference evidence="4" key="1">
    <citation type="journal article" date="2013" name="Nat. Genet.">
        <title>The Capsella rubella genome and the genomic consequences of rapid mating system evolution.</title>
        <authorList>
            <person name="Slotte T."/>
            <person name="Hazzouri K.M."/>
            <person name="Agren J.A."/>
            <person name="Koenig D."/>
            <person name="Maumus F."/>
            <person name="Guo Y.L."/>
            <person name="Steige K."/>
            <person name="Platts A.E."/>
            <person name="Escobar J.S."/>
            <person name="Newman L.K."/>
            <person name="Wang W."/>
            <person name="Mandakova T."/>
            <person name="Vello E."/>
            <person name="Smith L.M."/>
            <person name="Henz S.R."/>
            <person name="Steffen J."/>
            <person name="Takuno S."/>
            <person name="Brandvain Y."/>
            <person name="Coop G."/>
            <person name="Andolfatto P."/>
            <person name="Hu T.T."/>
            <person name="Blanchette M."/>
            <person name="Clark R.M."/>
            <person name="Quesneville H."/>
            <person name="Nordborg M."/>
            <person name="Gaut B.S."/>
            <person name="Lysak M.A."/>
            <person name="Jenkins J."/>
            <person name="Grimwood J."/>
            <person name="Chapman J."/>
            <person name="Prochnik S."/>
            <person name="Shu S."/>
            <person name="Rokhsar D."/>
            <person name="Schmutz J."/>
            <person name="Weigel D."/>
            <person name="Wright S.I."/>
        </authorList>
    </citation>
    <scope>NUCLEOTIDE SEQUENCE [LARGE SCALE GENOMIC DNA]</scope>
    <source>
        <strain evidence="4">cv. Monte Gargano</strain>
    </source>
</reference>
<evidence type="ECO:0000313" key="4">
    <source>
        <dbReference type="Proteomes" id="UP000029121"/>
    </source>
</evidence>
<dbReference type="Gene3D" id="2.120.10.80">
    <property type="entry name" value="Kelch-type beta propeller"/>
    <property type="match status" value="1"/>
</dbReference>
<dbReference type="Pfam" id="PF00646">
    <property type="entry name" value="F-box"/>
    <property type="match status" value="1"/>
</dbReference>
<dbReference type="STRING" id="81985.R0I2N0"/>
<dbReference type="InterPro" id="IPR015915">
    <property type="entry name" value="Kelch-typ_b-propeller"/>
</dbReference>
<sequence>NYLIETVLFNFISKILGHTFSIVALFTLSVFFFFFFFFFFFVNTDLKKPTKMSDNNPEIESSTFNSLNIDVTESILSHLPIPSLVRFTLVSKLWRSIITSLPPSPSPSPSSSSPWLFLFGIHNTCSFHNQSFAFDPLSDAWLRLPSSSSSSDHLVGSNRFLFTTAPRFSFSPILKPNWRFTSPVRFPRINPLLSVFTTRSGYSKLILVGGSSRIGGLVDIEERLAVQVYDPVLDSWELCSPLPADFRSGQDHQTLTSALFRRRFYVFDNYSYFISSFCLDSYTWSDVQTLKPPGLSFAFLNSCNDMLVLGGMCGFSFILWRIEEGSMEFSEIAVMPEDLLFGLVDNEDEEEEDSNKFRSLKCVGSGNLVYVFNDDCHKKFPACVCEIGGGENGKSSWRRVPRLPSPVNKFHKVVSFCSTVDISDVFHPEEAQIGGLIRI</sequence>
<protein>
    <recommendedName>
        <fullName evidence="2">F-box domain-containing protein</fullName>
    </recommendedName>
</protein>
<proteinExistence type="predicted"/>
<evidence type="ECO:0000259" key="2">
    <source>
        <dbReference type="PROSITE" id="PS50181"/>
    </source>
</evidence>
<dbReference type="PROSITE" id="PS50181">
    <property type="entry name" value="FBOX"/>
    <property type="match status" value="1"/>
</dbReference>
<dbReference type="KEGG" id="crb:17892805"/>
<keyword evidence="1" id="KW-0472">Membrane</keyword>
<feature type="domain" description="F-box" evidence="2">
    <location>
        <begin position="61"/>
        <end position="118"/>
    </location>
</feature>
<evidence type="ECO:0000313" key="3">
    <source>
        <dbReference type="EMBL" id="EOA30593.1"/>
    </source>
</evidence>
<feature type="non-terminal residue" evidence="3">
    <location>
        <position position="1"/>
    </location>
</feature>
<gene>
    <name evidence="3" type="ORF">CARUB_v10013725mg</name>
</gene>
<organism evidence="3 4">
    <name type="scientific">Capsella rubella</name>
    <dbReference type="NCBI Taxonomy" id="81985"/>
    <lineage>
        <taxon>Eukaryota</taxon>
        <taxon>Viridiplantae</taxon>
        <taxon>Streptophyta</taxon>
        <taxon>Embryophyta</taxon>
        <taxon>Tracheophyta</taxon>
        <taxon>Spermatophyta</taxon>
        <taxon>Magnoliopsida</taxon>
        <taxon>eudicotyledons</taxon>
        <taxon>Gunneridae</taxon>
        <taxon>Pentapetalae</taxon>
        <taxon>rosids</taxon>
        <taxon>malvids</taxon>
        <taxon>Brassicales</taxon>
        <taxon>Brassicaceae</taxon>
        <taxon>Camelineae</taxon>
        <taxon>Capsella</taxon>
    </lineage>
</organism>
<evidence type="ECO:0000256" key="1">
    <source>
        <dbReference type="SAM" id="Phobius"/>
    </source>
</evidence>
<dbReference type="Gene3D" id="1.20.1280.50">
    <property type="match status" value="1"/>
</dbReference>
<dbReference type="PANTHER" id="PTHR47712:SF3">
    <property type="entry name" value="F-BOX DOMAIN-CONTAINING PROTEIN"/>
    <property type="match status" value="1"/>
</dbReference>
<dbReference type="SUPFAM" id="SSF117281">
    <property type="entry name" value="Kelch motif"/>
    <property type="match status" value="1"/>
</dbReference>
<dbReference type="SUPFAM" id="SSF81383">
    <property type="entry name" value="F-box domain"/>
    <property type="match status" value="1"/>
</dbReference>
<keyword evidence="1" id="KW-0812">Transmembrane</keyword>
<keyword evidence="1" id="KW-1133">Transmembrane helix</keyword>